<organism evidence="1 2">
    <name type="scientific">Violaceomyces palustris</name>
    <dbReference type="NCBI Taxonomy" id="1673888"/>
    <lineage>
        <taxon>Eukaryota</taxon>
        <taxon>Fungi</taxon>
        <taxon>Dikarya</taxon>
        <taxon>Basidiomycota</taxon>
        <taxon>Ustilaginomycotina</taxon>
        <taxon>Ustilaginomycetes</taxon>
        <taxon>Violaceomycetales</taxon>
        <taxon>Violaceomycetaceae</taxon>
        <taxon>Violaceomyces</taxon>
    </lineage>
</organism>
<name>A0ACD0NVL5_9BASI</name>
<dbReference type="EMBL" id="KZ819994">
    <property type="protein sequence ID" value="PWN49893.1"/>
    <property type="molecule type" value="Genomic_DNA"/>
</dbReference>
<sequence length="2191" mass="245619">MSDLVGGSPSGSPRIPHGDQSLTRRLSTGGRENLDGLLRLDPDPRPTPSPVGQGHERSTSSADAGLIRGPLDQMFSRSPEVAQFSPIQSSRGQWALENAPGADETVYGEGRSSLTSHPMSREASASTHGYPDDSDKAFLTSNQMEHGYDRVGRPLYGAKSDRIGSSDQLEEGFHRHAHRSSADIYDVGFHQEPALQRARSGLHRVSKSIRRISKRVVNLDDRQRHARLPDAEIDIDDQDSDSSDPSAQPHADSGPKTAMSDSTIDSGPQTLRGKSLGMWGPDSRLRKSLARILSNWWIEPLILILILANTIVLVVQSARSVYKYPRKPGFFDYYDDYILISIFTIYTLEMFARIVVSGLVINPPPMYLEPDLQSQNLAEHFSSPEDFDPKERRRRMSKSNTLDTFAVLGDSLKSKASKALRPNEANLRPAAPSDLSTSLPPGRGAGFALSDYTGSLSAENMTKAGSGSSSGPDLDLRSRAPIRSNTALMLPKSDPSAFMQGKKAPFADAIVAQRAQAIHHAYLRHSWNRVDALAIVSFWVMVVLAVFRQESTESHHIYIFRALSVLRCARLLTATSGTTTILQSLKIAAPLLVNVTFFTAFAMILFSIIGIQSFKGSYRRSCVWVGDLNGQPGTNVTLDQICGGFIDQGQNRLGHIKSNGQPSEASPKGYLCPLGQICVESLTNPENNAQSFDNIFTSLLQVVIVISSNSWSDTMYNMIDADYYASCLYFIVGIIIMNFWLANLFVAVITNSFATITAQTKQSAFAAQKIVLSGTNPIHNNAVSRRRKKVANVYKRFWGYTKYLWLLAILADVGTQASVASYQTPQEKHRRDMAELYFTLAFDFEIVMRFLSFVLDGDWRSFLKSRQNVGDLLLAVITSIIQIPVIKDSRAYPWLTAFQLARFYRVIAAVPRMKALLVRVFGSMTGLLNMVLFLLMMVGLASLIAAQLFRGDIPAEEDGEEVEMTFKHIFNSFLAMYQIFSSENWTDVLWSAISNEVQFKQAVIAGIFIGGWFMFANFIVLQMFIAVINENFSVAEGEKRKQQLEHYLRRNEPPPQSGTARLLNKLSPYRYLRDRNAAKSGASGPASSEQHGGSDDRKRASNPIVGRGQVGGGEDEKLRRMSLNQLVNPSRAHRTVDTLKKFLRLDKPEEPVPLDTLRARQFRQSLSGEEMFKHQSFGVSDVYDADSNDKAARLFASERQLARMRSDLGLPGDDELEHARFQSDYANRGANDPRIQQARFIASHPSYDKSYFLFSNHSRFRRFCQSLVPPSHGERLFGRPVSPIRHNIFQIVIFLGIAGSVIAAGIATPAYRREYYDKYGLIRASWFSVLELSLSSLFLAEFMVKTIADGVAFTPNAYVLSIWNSLDLFVLITLLINVATELAVIGGVSRLTRALKAFRALRLINLSALMRETFHAVMIAGAGRILDASILSILYIIPYAIWGQNLFAGLLYSCNDGSEGIARKSDCHGEYLSSPSEWNFLAPRVWANPTEGSVYSFDDFKSSLLILFEIISLEGWIDVMTAAMGIAGKDQQPRNDAGQVNALFFLFYNLVGSTTVLTLFVSVIIENFQTFSGAAYQTTEQRSWLDLKRLIMRQRPSRRPKEKPTDRFRAWCYERAIQKHGWWSRCMTLLYACNVIVLMTQRYNDPESVEQIRDIIYLCFAIIYGCDIFIRLFGLGWKSFRENPWNLYDLAVVTGTVATTIPLLKGNPGNLTNVQFQKIFLTCVAFKLVQKSNALNQLFKTAIASLPAILSLFLLWITMFLVWGIMLVEVFGLTRWGANETYSKNFSTLIGSLVFLSMMSTGEGWNSYMHDYTVSAPECTPSHNYLMSDCGSEGWAFFLFITWNVISMYIFLNMFTGTVVENFSYVFQIGGKTTLSREEMRAYKEVWAEFDRERLGYIRRDQLVPFFRKLSGVFEMSLYPQQAQIKTLVDACDPGKTSAIPSSPSKSSNRAFQRLRAVSPGRSPVKESESSDASKSVWPPSPSRHVVHGIDVAALNRALGKLEAKELQYRRERFNRIFHECLLHQEKGKGIAFKRMLLILAHYKLINPTESLDLEELLERRALMEKVDDQVNLERVRGMLRMVYLRRRFLALREEAQMRQASAPQVSGDVSVPTILIEGADARERPELPRLDLSKIGAPDAARSFQQGSGLSPSPSQPSILEDFGSRISPSLEHFESTAWGDLMKRISRSD</sequence>
<protein>
    <submittedName>
        <fullName evidence="1">Uncharacterized protein</fullName>
    </submittedName>
</protein>
<evidence type="ECO:0000313" key="2">
    <source>
        <dbReference type="Proteomes" id="UP000245626"/>
    </source>
</evidence>
<accession>A0ACD0NVL5</accession>
<keyword evidence="2" id="KW-1185">Reference proteome</keyword>
<evidence type="ECO:0000313" key="1">
    <source>
        <dbReference type="EMBL" id="PWN49893.1"/>
    </source>
</evidence>
<proteinExistence type="predicted"/>
<gene>
    <name evidence="1" type="ORF">IE53DRAFT_331270</name>
</gene>
<feature type="non-terminal residue" evidence="1">
    <location>
        <position position="2191"/>
    </location>
</feature>
<reference evidence="1 2" key="1">
    <citation type="journal article" date="2018" name="Mol. Biol. Evol.">
        <title>Broad Genomic Sampling Reveals a Smut Pathogenic Ancestry of the Fungal Clade Ustilaginomycotina.</title>
        <authorList>
            <person name="Kijpornyongpan T."/>
            <person name="Mondo S.J."/>
            <person name="Barry K."/>
            <person name="Sandor L."/>
            <person name="Lee J."/>
            <person name="Lipzen A."/>
            <person name="Pangilinan J."/>
            <person name="LaButti K."/>
            <person name="Hainaut M."/>
            <person name="Henrissat B."/>
            <person name="Grigoriev I.V."/>
            <person name="Spatafora J.W."/>
            <person name="Aime M.C."/>
        </authorList>
    </citation>
    <scope>NUCLEOTIDE SEQUENCE [LARGE SCALE GENOMIC DNA]</scope>
    <source>
        <strain evidence="1 2">SA 807</strain>
    </source>
</reference>
<dbReference type="Proteomes" id="UP000245626">
    <property type="component" value="Unassembled WGS sequence"/>
</dbReference>